<accession>A0A671XVF1</accession>
<dbReference type="GeneTree" id="ENSGT01030000234519"/>
<evidence type="ECO:0000256" key="4">
    <source>
        <dbReference type="ARBA" id="ARBA00022574"/>
    </source>
</evidence>
<feature type="compositionally biased region" description="Low complexity" evidence="12">
    <location>
        <begin position="252"/>
        <end position="278"/>
    </location>
</feature>
<gene>
    <name evidence="14" type="primary">LOC115581522</name>
</gene>
<evidence type="ECO:0000256" key="12">
    <source>
        <dbReference type="SAM" id="MobiDB-lite"/>
    </source>
</evidence>
<dbReference type="GO" id="GO:0005634">
    <property type="term" value="C:nucleus"/>
    <property type="evidence" value="ECO:0007669"/>
    <property type="project" value="UniProtKB-SubCell"/>
</dbReference>
<keyword evidence="9" id="KW-0539">Nucleus</keyword>
<evidence type="ECO:0000256" key="7">
    <source>
        <dbReference type="ARBA" id="ARBA00023015"/>
    </source>
</evidence>
<feature type="domain" description="Groucho/TLE N-terminal Q-rich" evidence="13">
    <location>
        <begin position="17"/>
        <end position="63"/>
    </location>
</feature>
<dbReference type="PANTHER" id="PTHR10814">
    <property type="entry name" value="TRANSDUCIN-LIKE ENHANCER PROTEIN"/>
    <property type="match status" value="1"/>
</dbReference>
<evidence type="ECO:0000259" key="13">
    <source>
        <dbReference type="Pfam" id="PF03920"/>
    </source>
</evidence>
<dbReference type="Pfam" id="PF00400">
    <property type="entry name" value="WD40"/>
    <property type="match status" value="6"/>
</dbReference>
<reference evidence="14" key="1">
    <citation type="submission" date="2021-04" db="EMBL/GenBank/DDBJ databases">
        <authorList>
            <consortium name="Wellcome Sanger Institute Data Sharing"/>
        </authorList>
    </citation>
    <scope>NUCLEOTIDE SEQUENCE [LARGE SCALE GENOMIC DNA]</scope>
</reference>
<dbReference type="AlphaFoldDB" id="A0A671XVF1"/>
<dbReference type="PRINTS" id="PR01850">
    <property type="entry name" value="GROUCHOFAMLY"/>
</dbReference>
<dbReference type="InterPro" id="IPR019775">
    <property type="entry name" value="WD40_repeat_CS"/>
</dbReference>
<evidence type="ECO:0000256" key="1">
    <source>
        <dbReference type="ARBA" id="ARBA00004123"/>
    </source>
</evidence>
<evidence type="ECO:0000313" key="15">
    <source>
        <dbReference type="Proteomes" id="UP000472265"/>
    </source>
</evidence>
<keyword evidence="8" id="KW-0804">Transcription</keyword>
<dbReference type="GO" id="GO:0003714">
    <property type="term" value="F:transcription corepressor activity"/>
    <property type="evidence" value="ECO:0007669"/>
    <property type="project" value="TreeGrafter"/>
</dbReference>
<dbReference type="PANTHER" id="PTHR10814:SF31">
    <property type="entry name" value="TRANSDUCIN-LIKE ENHANCER PROTEIN 4"/>
    <property type="match status" value="1"/>
</dbReference>
<dbReference type="SUPFAM" id="SSF50978">
    <property type="entry name" value="WD40 repeat-like"/>
    <property type="match status" value="1"/>
</dbReference>
<feature type="compositionally biased region" description="Basic and acidic residues" evidence="12">
    <location>
        <begin position="212"/>
        <end position="228"/>
    </location>
</feature>
<evidence type="ECO:0000256" key="11">
    <source>
        <dbReference type="PROSITE-ProRule" id="PRU00221"/>
    </source>
</evidence>
<evidence type="ECO:0000256" key="2">
    <source>
        <dbReference type="ARBA" id="ARBA00005969"/>
    </source>
</evidence>
<dbReference type="GO" id="GO:0090090">
    <property type="term" value="P:negative regulation of canonical Wnt signaling pathway"/>
    <property type="evidence" value="ECO:0007669"/>
    <property type="project" value="TreeGrafter"/>
</dbReference>
<dbReference type="Gene3D" id="2.130.10.10">
    <property type="entry name" value="YVTN repeat-like/Quinoprotein amine dehydrogenase"/>
    <property type="match status" value="1"/>
</dbReference>
<keyword evidence="5" id="KW-0677">Repeat</keyword>
<organism evidence="14 15">
    <name type="scientific">Sparus aurata</name>
    <name type="common">Gilthead sea bream</name>
    <dbReference type="NCBI Taxonomy" id="8175"/>
    <lineage>
        <taxon>Eukaryota</taxon>
        <taxon>Metazoa</taxon>
        <taxon>Chordata</taxon>
        <taxon>Craniata</taxon>
        <taxon>Vertebrata</taxon>
        <taxon>Euteleostomi</taxon>
        <taxon>Actinopterygii</taxon>
        <taxon>Neopterygii</taxon>
        <taxon>Teleostei</taxon>
        <taxon>Neoteleostei</taxon>
        <taxon>Acanthomorphata</taxon>
        <taxon>Eupercaria</taxon>
        <taxon>Spariformes</taxon>
        <taxon>Sparidae</taxon>
        <taxon>Sparus</taxon>
    </lineage>
</organism>
<feature type="repeat" description="WD" evidence="11">
    <location>
        <begin position="508"/>
        <end position="549"/>
    </location>
</feature>
<sequence>MYPPARHPVPHQPGQPLKFTVTESCDRIKEEFHFLQAQYHSLKLECEKLASDKTEMQRHYVMNIYNTSSIGQALARLLFGLPLSSALPPVCRPPCRLLQQQQLQAQHLSHGHAIPIPLTPHPAGLQPPLPPGAGTASLLALSSALSHQLPLKDERKHHDNNGEQFYTYKSVLSMCLSMHPSQESDGEKSDDNLVVDVSNEDPASPRGSPAHSPRENGLDKRRLLKKDAPLSPSSIASSSSTPSSKSKEINLKSTTPVSKSSTPTSRSDAPTPSSTSTPGLRTAPGKLTGVEALAPGLRTPLAVPCSYPSPFGMVPHPGINGELSGAGAAYTGLHNISPQMSAVAAAAVAAYGRTQVVGFDPHHHIRVPGLPPNLSGIPGGKPAYSFHVSADGQMQPVPFPPDSLIGPGIPRHARQINTLSHGEVVCAVTISNPTRHVYTGGKGCVKVWDISHPGNKTPVSQLDCLNRDNYIRSCRLLPDGRTLIVGGEASTLSIWDLATPTPRIKAELTSSAPACYALAISPDSKVCFSCCSDGNIAVWDLHNQTLVRQFQGHTDGASCIDISNDGTKLWTGGLDNTVRSWDLREGRQLQQHDFTSQIFSLGYCPTGEWLAVGMENNNVEVLHVTKPDKYQLHLHESCVLSLRFAHCGKWFVSTGKDNLLNAWRTPYGASIFQSKESSSVLSCDISIDDKYIVTGSGDKKATVYEVNY</sequence>
<dbReference type="PROSITE" id="PS50294">
    <property type="entry name" value="WD_REPEATS_REGION"/>
    <property type="match status" value="1"/>
</dbReference>
<dbReference type="Ensembl" id="ENSSAUT00010055549.1">
    <property type="protein sequence ID" value="ENSSAUP00010052836.1"/>
    <property type="gene ID" value="ENSSAUG00010020553.1"/>
</dbReference>
<dbReference type="Proteomes" id="UP000472265">
    <property type="component" value="Chromosome 5"/>
</dbReference>
<comment type="function">
    <text evidence="10">Transcriptional corepressor that binds to a number of transcription factors. Inhibits the transcriptional activation mediated by CTNNB1 and TCF family members in Wnt signaling. The effects of full-length TLE family members may be modulated by association with dominant-negative AES.</text>
</comment>
<evidence type="ECO:0000256" key="6">
    <source>
        <dbReference type="ARBA" id="ARBA00022843"/>
    </source>
</evidence>
<proteinExistence type="inferred from homology"/>
<evidence type="ECO:0000256" key="9">
    <source>
        <dbReference type="ARBA" id="ARBA00023242"/>
    </source>
</evidence>
<dbReference type="FunFam" id="2.130.10.10:FF:000001">
    <property type="entry name" value="transducin-like enhancer protein 3 isoform X1"/>
    <property type="match status" value="1"/>
</dbReference>
<feature type="compositionally biased region" description="Low complexity" evidence="12">
    <location>
        <begin position="229"/>
        <end position="244"/>
    </location>
</feature>
<feature type="region of interest" description="Disordered" evidence="12">
    <location>
        <begin position="179"/>
        <end position="286"/>
    </location>
</feature>
<keyword evidence="6" id="KW-0832">Ubl conjugation</keyword>
<dbReference type="SMART" id="SM00320">
    <property type="entry name" value="WD40"/>
    <property type="match status" value="7"/>
</dbReference>
<reference evidence="14" key="2">
    <citation type="submission" date="2025-08" db="UniProtKB">
        <authorList>
            <consortium name="Ensembl"/>
        </authorList>
    </citation>
    <scope>IDENTIFICATION</scope>
</reference>
<keyword evidence="4 11" id="KW-0853">WD repeat</keyword>
<dbReference type="GO" id="GO:0005667">
    <property type="term" value="C:transcription regulator complex"/>
    <property type="evidence" value="ECO:0007669"/>
    <property type="project" value="TreeGrafter"/>
</dbReference>
<dbReference type="InterPro" id="IPR036322">
    <property type="entry name" value="WD40_repeat_dom_sf"/>
</dbReference>
<evidence type="ECO:0000256" key="10">
    <source>
        <dbReference type="ARBA" id="ARBA00045617"/>
    </source>
</evidence>
<reference evidence="14" key="3">
    <citation type="submission" date="2025-09" db="UniProtKB">
        <authorList>
            <consortium name="Ensembl"/>
        </authorList>
    </citation>
    <scope>IDENTIFICATION</scope>
</reference>
<evidence type="ECO:0000256" key="8">
    <source>
        <dbReference type="ARBA" id="ARBA00023163"/>
    </source>
</evidence>
<comment type="subcellular location">
    <subcellularLocation>
        <location evidence="1">Nucleus</location>
    </subcellularLocation>
</comment>
<dbReference type="InterPro" id="IPR015943">
    <property type="entry name" value="WD40/YVTN_repeat-like_dom_sf"/>
</dbReference>
<keyword evidence="7" id="KW-0805">Transcription regulation</keyword>
<evidence type="ECO:0000256" key="5">
    <source>
        <dbReference type="ARBA" id="ARBA00022737"/>
    </source>
</evidence>
<dbReference type="CDD" id="cd00200">
    <property type="entry name" value="WD40"/>
    <property type="match status" value="1"/>
</dbReference>
<keyword evidence="3" id="KW-0678">Repressor</keyword>
<dbReference type="PROSITE" id="PS00678">
    <property type="entry name" value="WD_REPEATS_1"/>
    <property type="match status" value="2"/>
</dbReference>
<evidence type="ECO:0000256" key="3">
    <source>
        <dbReference type="ARBA" id="ARBA00022491"/>
    </source>
</evidence>
<comment type="similarity">
    <text evidence="2">Belongs to the WD repeat Groucho/TLE family.</text>
</comment>
<evidence type="ECO:0000313" key="14">
    <source>
        <dbReference type="Ensembl" id="ENSSAUP00010052836.1"/>
    </source>
</evidence>
<keyword evidence="15" id="KW-1185">Reference proteome</keyword>
<dbReference type="PROSITE" id="PS50082">
    <property type="entry name" value="WD_REPEATS_2"/>
    <property type="match status" value="2"/>
</dbReference>
<protein>
    <submittedName>
        <fullName evidence="14">Transducin-like enhancer protein 4</fullName>
    </submittedName>
</protein>
<feature type="repeat" description="WD" evidence="11">
    <location>
        <begin position="550"/>
        <end position="591"/>
    </location>
</feature>
<dbReference type="InterPro" id="IPR001680">
    <property type="entry name" value="WD40_rpt"/>
</dbReference>
<dbReference type="InterPro" id="IPR005617">
    <property type="entry name" value="Groucho/TLE_N"/>
</dbReference>
<dbReference type="InterPro" id="IPR009146">
    <property type="entry name" value="Groucho_enhance"/>
</dbReference>
<dbReference type="Pfam" id="PF03920">
    <property type="entry name" value="TLE_N"/>
    <property type="match status" value="1"/>
</dbReference>
<name>A0A671XVF1_SPAAU</name>